<dbReference type="InterPro" id="IPR003010">
    <property type="entry name" value="C-N_Hydrolase"/>
</dbReference>
<protein>
    <recommendedName>
        <fullName evidence="1">CN hydrolase domain-containing protein</fullName>
    </recommendedName>
</protein>
<dbReference type="InterPro" id="IPR036526">
    <property type="entry name" value="C-N_Hydrolase_sf"/>
</dbReference>
<dbReference type="EMBL" id="CP008746">
    <property type="protein sequence ID" value="AKJ39499.1"/>
    <property type="molecule type" value="Genomic_DNA"/>
</dbReference>
<dbReference type="RefSeq" id="WP_048176871.1">
    <property type="nucleotide sequence ID" value="NZ_CP008746.1"/>
</dbReference>
<sequence>MKTAILLANIGNSDLGIGEDSIFSPKNTSFTGNVYEESKKKWELEDYKDLDLPILEPTIRKIKESFDLQKIILFGTEQPTYNKQDTIYVALIAKKIICERYNFDEEKVKVSIIYNNPTDYKKILRFYQQEAKKIQNNVNQIFVSTTGGTPQTNLSLMLQMYRKFGENVKMVYKPRSEKEAIIYEFNFEEKKDTVKIGTVQIAFELSDSFPPKIKDKEATREKVFKTLDIASKENVDIVCLPELCICEDWLSEIEKRYPDMIVVAGSYYDEKGHNVCRVIMDSDRNLLPAQLKITPSDFEDCSICGMGMVPGKKINIYDETPFGKFSVLICRDFGNFHDSMRKKVDILFVPSYNSASSRFHQYADSHVRDSLGYVVIANVASEGGTSIFGQMDRKHFSKLVKMGCKQENDQSLKLCELKKNEEGIIMAKFNLFYKSFSKISPVDPSEKFNPVEKIKIIRI</sequence>
<dbReference type="CDD" id="cd07197">
    <property type="entry name" value="nitrilase"/>
    <property type="match status" value="1"/>
</dbReference>
<organism evidence="2 3">
    <name type="scientific">Methanosarcina barkeri CM1</name>
    <dbReference type="NCBI Taxonomy" id="796385"/>
    <lineage>
        <taxon>Archaea</taxon>
        <taxon>Methanobacteriati</taxon>
        <taxon>Methanobacteriota</taxon>
        <taxon>Stenosarchaea group</taxon>
        <taxon>Methanomicrobia</taxon>
        <taxon>Methanosarcinales</taxon>
        <taxon>Methanosarcinaceae</taxon>
        <taxon>Methanosarcina</taxon>
    </lineage>
</organism>
<evidence type="ECO:0000259" key="1">
    <source>
        <dbReference type="PROSITE" id="PS50263"/>
    </source>
</evidence>
<gene>
    <name evidence="2" type="ORF">MCM1_2484</name>
</gene>
<accession>A0A0G3CBV7</accession>
<dbReference type="Proteomes" id="UP000035331">
    <property type="component" value="Chromosome"/>
</dbReference>
<proteinExistence type="predicted"/>
<name>A0A0G3CBV7_METBA</name>
<dbReference type="Gene3D" id="3.60.110.10">
    <property type="entry name" value="Carbon-nitrogen hydrolase"/>
    <property type="match status" value="1"/>
</dbReference>
<dbReference type="GeneID" id="24886199"/>
<dbReference type="AlphaFoldDB" id="A0A0G3CBV7"/>
<dbReference type="PROSITE" id="PS50263">
    <property type="entry name" value="CN_HYDROLASE"/>
    <property type="match status" value="1"/>
</dbReference>
<dbReference type="SUPFAM" id="SSF56317">
    <property type="entry name" value="Carbon-nitrogen hydrolase"/>
    <property type="match status" value="1"/>
</dbReference>
<evidence type="ECO:0000313" key="3">
    <source>
        <dbReference type="Proteomes" id="UP000035331"/>
    </source>
</evidence>
<feature type="domain" description="CN hydrolase" evidence="1">
    <location>
        <begin position="194"/>
        <end position="431"/>
    </location>
</feature>
<dbReference type="PATRIC" id="fig|796385.3.peg.3056"/>
<evidence type="ECO:0000313" key="2">
    <source>
        <dbReference type="EMBL" id="AKJ39499.1"/>
    </source>
</evidence>
<reference evidence="2 3" key="2">
    <citation type="journal article" date="2015" name="Stand. Genomic Sci.">
        <title>The complete genome sequence of the rumen methanogen Methanosarcina barkeri CM1.</title>
        <authorList>
            <person name="Lambie S.C."/>
            <person name="Kelly W.J."/>
            <person name="Leahy S.C."/>
            <person name="Li D."/>
            <person name="Reilly K."/>
            <person name="McAllister T.A."/>
            <person name="Valle E.R."/>
            <person name="Attwood G.T."/>
            <person name="Altermann E."/>
        </authorList>
    </citation>
    <scope>NUCLEOTIDE SEQUENCE [LARGE SCALE GENOMIC DNA]</scope>
    <source>
        <strain evidence="2 3">CM1</strain>
    </source>
</reference>
<reference evidence="3" key="1">
    <citation type="submission" date="2014-06" db="EMBL/GenBank/DDBJ databases">
        <title>The complete genome sequence of Methanosarcina barkeri CM1.</title>
        <authorList>
            <consortium name="Pastoral Greenhouse Gas Research Consortium"/>
            <person name="Lambie S.C."/>
            <person name="Leahy S.C."/>
            <person name="Kelly W.J."/>
            <person name="Li D."/>
            <person name="Reilly K."/>
            <person name="Attwood G.T."/>
            <person name="Altermann E."/>
        </authorList>
    </citation>
    <scope>NUCLEOTIDE SEQUENCE [LARGE SCALE GENOMIC DNA]</scope>
    <source>
        <strain evidence="3">CM1</strain>
    </source>
</reference>